<proteinExistence type="predicted"/>
<dbReference type="Proteomes" id="UP000233551">
    <property type="component" value="Unassembled WGS sequence"/>
</dbReference>
<evidence type="ECO:0000313" key="2">
    <source>
        <dbReference type="Proteomes" id="UP000233551"/>
    </source>
</evidence>
<evidence type="ECO:0000313" key="1">
    <source>
        <dbReference type="EMBL" id="PKI48077.1"/>
    </source>
</evidence>
<dbReference type="AlphaFoldDB" id="A0A2I0IVQ7"/>
<comment type="caution">
    <text evidence="1">The sequence shown here is derived from an EMBL/GenBank/DDBJ whole genome shotgun (WGS) entry which is preliminary data.</text>
</comment>
<name>A0A2I0IVQ7_PUNGR</name>
<sequence>WSNWCTATPNCEGNFCQTIATYYNSSDHPCTEFHAHGGPGWPFRWKDPSQNLEVEKPSFRDMISARSVSNLMMNESITRYDLLTLHDLFIWRTDWSIWYPYMMSTSPRPAYDTRRSPSQARFTHITLRLGPMRHQWAEIQPRFYAVNEPISTLCPSGSSWSRLSRTLRD</sequence>
<organism evidence="1 2">
    <name type="scientific">Punica granatum</name>
    <name type="common">Pomegranate</name>
    <dbReference type="NCBI Taxonomy" id="22663"/>
    <lineage>
        <taxon>Eukaryota</taxon>
        <taxon>Viridiplantae</taxon>
        <taxon>Streptophyta</taxon>
        <taxon>Embryophyta</taxon>
        <taxon>Tracheophyta</taxon>
        <taxon>Spermatophyta</taxon>
        <taxon>Magnoliopsida</taxon>
        <taxon>eudicotyledons</taxon>
        <taxon>Gunneridae</taxon>
        <taxon>Pentapetalae</taxon>
        <taxon>rosids</taxon>
        <taxon>malvids</taxon>
        <taxon>Myrtales</taxon>
        <taxon>Lythraceae</taxon>
        <taxon>Punica</taxon>
    </lineage>
</organism>
<feature type="non-terminal residue" evidence="1">
    <location>
        <position position="1"/>
    </location>
</feature>
<reference evidence="1 2" key="1">
    <citation type="submission" date="2017-11" db="EMBL/GenBank/DDBJ databases">
        <title>De-novo sequencing of pomegranate (Punica granatum L.) genome.</title>
        <authorList>
            <person name="Akparov Z."/>
            <person name="Amiraslanov A."/>
            <person name="Hajiyeva S."/>
            <person name="Abbasov M."/>
            <person name="Kaur K."/>
            <person name="Hamwieh A."/>
            <person name="Solovyev V."/>
            <person name="Salamov A."/>
            <person name="Braich B."/>
            <person name="Kosarev P."/>
            <person name="Mahmoud A."/>
            <person name="Hajiyev E."/>
            <person name="Babayeva S."/>
            <person name="Izzatullayeva V."/>
            <person name="Mammadov A."/>
            <person name="Mammadov A."/>
            <person name="Sharifova S."/>
            <person name="Ojaghi J."/>
            <person name="Eynullazada K."/>
            <person name="Bayramov B."/>
            <person name="Abdulazimova A."/>
            <person name="Shahmuradov I."/>
        </authorList>
    </citation>
    <scope>NUCLEOTIDE SEQUENCE [LARGE SCALE GENOMIC DNA]</scope>
    <source>
        <strain evidence="2">cv. AG2017</strain>
        <tissue evidence="1">Leaf</tissue>
    </source>
</reference>
<accession>A0A2I0IVQ7</accession>
<protein>
    <submittedName>
        <fullName evidence="1">Uncharacterized protein</fullName>
    </submittedName>
</protein>
<gene>
    <name evidence="1" type="ORF">CRG98_031521</name>
</gene>
<keyword evidence="2" id="KW-1185">Reference proteome</keyword>
<dbReference type="EMBL" id="PGOL01002435">
    <property type="protein sequence ID" value="PKI48077.1"/>
    <property type="molecule type" value="Genomic_DNA"/>
</dbReference>